<evidence type="ECO:0000313" key="3">
    <source>
        <dbReference type="Proteomes" id="UP001302745"/>
    </source>
</evidence>
<comment type="caution">
    <text evidence="2">The sequence shown here is derived from an EMBL/GenBank/DDBJ whole genome shotgun (WGS) entry which is preliminary data.</text>
</comment>
<reference evidence="2" key="1">
    <citation type="journal article" date="2023" name="Mol. Phylogenet. Evol.">
        <title>Genome-scale phylogeny and comparative genomics of the fungal order Sordariales.</title>
        <authorList>
            <person name="Hensen N."/>
            <person name="Bonometti L."/>
            <person name="Westerberg I."/>
            <person name="Brannstrom I.O."/>
            <person name="Guillou S."/>
            <person name="Cros-Aarteil S."/>
            <person name="Calhoun S."/>
            <person name="Haridas S."/>
            <person name="Kuo A."/>
            <person name="Mondo S."/>
            <person name="Pangilinan J."/>
            <person name="Riley R."/>
            <person name="LaButti K."/>
            <person name="Andreopoulos B."/>
            <person name="Lipzen A."/>
            <person name="Chen C."/>
            <person name="Yan M."/>
            <person name="Daum C."/>
            <person name="Ng V."/>
            <person name="Clum A."/>
            <person name="Steindorff A."/>
            <person name="Ohm R.A."/>
            <person name="Martin F."/>
            <person name="Silar P."/>
            <person name="Natvig D.O."/>
            <person name="Lalanne C."/>
            <person name="Gautier V."/>
            <person name="Ament-Velasquez S.L."/>
            <person name="Kruys A."/>
            <person name="Hutchinson M.I."/>
            <person name="Powell A.J."/>
            <person name="Barry K."/>
            <person name="Miller A.N."/>
            <person name="Grigoriev I.V."/>
            <person name="Debuchy R."/>
            <person name="Gladieux P."/>
            <person name="Hiltunen Thoren M."/>
            <person name="Johannesson H."/>
        </authorList>
    </citation>
    <scope>NUCLEOTIDE SEQUENCE</scope>
    <source>
        <strain evidence="2">CBS 538.74</strain>
    </source>
</reference>
<dbReference type="Proteomes" id="UP001302745">
    <property type="component" value="Unassembled WGS sequence"/>
</dbReference>
<dbReference type="EMBL" id="MU856889">
    <property type="protein sequence ID" value="KAK4155395.1"/>
    <property type="molecule type" value="Genomic_DNA"/>
</dbReference>
<proteinExistence type="predicted"/>
<gene>
    <name evidence="2" type="ORF">C8A00DRAFT_13569</name>
</gene>
<reference evidence="2" key="2">
    <citation type="submission" date="2023-05" db="EMBL/GenBank/DDBJ databases">
        <authorList>
            <consortium name="Lawrence Berkeley National Laboratory"/>
            <person name="Steindorff A."/>
            <person name="Hensen N."/>
            <person name="Bonometti L."/>
            <person name="Westerberg I."/>
            <person name="Brannstrom I.O."/>
            <person name="Guillou S."/>
            <person name="Cros-Aarteil S."/>
            <person name="Calhoun S."/>
            <person name="Haridas S."/>
            <person name="Kuo A."/>
            <person name="Mondo S."/>
            <person name="Pangilinan J."/>
            <person name="Riley R."/>
            <person name="Labutti K."/>
            <person name="Andreopoulos B."/>
            <person name="Lipzen A."/>
            <person name="Chen C."/>
            <person name="Yanf M."/>
            <person name="Daum C."/>
            <person name="Ng V."/>
            <person name="Clum A."/>
            <person name="Ohm R."/>
            <person name="Martin F."/>
            <person name="Silar P."/>
            <person name="Natvig D."/>
            <person name="Lalanne C."/>
            <person name="Gautier V."/>
            <person name="Ament-Velasquez S.L."/>
            <person name="Kruys A."/>
            <person name="Hutchinson M.I."/>
            <person name="Powell A.J."/>
            <person name="Barry K."/>
            <person name="Miller A.N."/>
            <person name="Grigoriev I.V."/>
            <person name="Debuchy R."/>
            <person name="Gladieux P."/>
            <person name="Thoren M.H."/>
            <person name="Johannesson H."/>
        </authorList>
    </citation>
    <scope>NUCLEOTIDE SEQUENCE</scope>
    <source>
        <strain evidence="2">CBS 538.74</strain>
    </source>
</reference>
<sequence>MELLTFLLLCTVLAPVSSSPIVPPGDAERNEPLMKPALGRREALNLGSPPDLSPLDTAVLQPLKGCTTTLSETYGYPCSWDGTTTVYPSTTVLFQQINCNGCETVYVDKELYYCPNQSINGTQKMAVPTTSWSTICRPSSAVARRAQNDAPATTVVSHHDSGVNGGRSPEDYLHPAACPTTLVVQPERSAGKTSTEYSSWTTSTMSLSCGGCPLVVSTALVGYGPPGSFVTTTTLPVGTITTYACR</sequence>
<feature type="signal peptide" evidence="1">
    <location>
        <begin position="1"/>
        <end position="18"/>
    </location>
</feature>
<evidence type="ECO:0000256" key="1">
    <source>
        <dbReference type="SAM" id="SignalP"/>
    </source>
</evidence>
<feature type="chain" id="PRO_5042925368" evidence="1">
    <location>
        <begin position="19"/>
        <end position="246"/>
    </location>
</feature>
<keyword evidence="1" id="KW-0732">Signal</keyword>
<accession>A0AAN6VQ89</accession>
<dbReference type="AlphaFoldDB" id="A0AAN6VQ89"/>
<protein>
    <submittedName>
        <fullName evidence="2">Uncharacterized protein</fullName>
    </submittedName>
</protein>
<name>A0AAN6VQ89_9PEZI</name>
<keyword evidence="3" id="KW-1185">Reference proteome</keyword>
<organism evidence="2 3">
    <name type="scientific">Chaetomidium leptoderma</name>
    <dbReference type="NCBI Taxonomy" id="669021"/>
    <lineage>
        <taxon>Eukaryota</taxon>
        <taxon>Fungi</taxon>
        <taxon>Dikarya</taxon>
        <taxon>Ascomycota</taxon>
        <taxon>Pezizomycotina</taxon>
        <taxon>Sordariomycetes</taxon>
        <taxon>Sordariomycetidae</taxon>
        <taxon>Sordariales</taxon>
        <taxon>Chaetomiaceae</taxon>
        <taxon>Chaetomidium</taxon>
    </lineage>
</organism>
<evidence type="ECO:0000313" key="2">
    <source>
        <dbReference type="EMBL" id="KAK4155395.1"/>
    </source>
</evidence>